<protein>
    <submittedName>
        <fullName evidence="1">Uncharacterized protein</fullName>
    </submittedName>
</protein>
<proteinExistence type="predicted"/>
<gene>
    <name evidence="1" type="ORF">EDB81DRAFT_892313</name>
</gene>
<evidence type="ECO:0000313" key="1">
    <source>
        <dbReference type="EMBL" id="KAH7117451.1"/>
    </source>
</evidence>
<keyword evidence="2" id="KW-1185">Reference proteome</keyword>
<name>A0A9P9IE56_9HYPO</name>
<sequence length="278" mass="31485">MAQATEADILAALGRYRAYIAEVNHRAMSTILPTVETARIDNPGLFESPEEEEEARLDFFDRLIDPPSDVQPPIERPSDVLVHWDSVVSQLSLDGTSVNADPEWRATMRDMYRSAILDGLGRLECPTGQWMLPLDFEILMRHVDSLEGHGWAKLRDETERLIFWAGWGGPGSGSETHELIQKRVMAGQTIVGKTHGFYNYDIAGGWLSGEGRESRVYVAYTRPKGDESQGWSWRYLVTLGQFGSESFDDIMAVLDWYKHHSELDEVEFEVTAEEIFAL</sequence>
<accession>A0A9P9IE56</accession>
<evidence type="ECO:0000313" key="2">
    <source>
        <dbReference type="Proteomes" id="UP000738349"/>
    </source>
</evidence>
<dbReference type="EMBL" id="JAGMUV010000028">
    <property type="protein sequence ID" value="KAH7117451.1"/>
    <property type="molecule type" value="Genomic_DNA"/>
</dbReference>
<comment type="caution">
    <text evidence="1">The sequence shown here is derived from an EMBL/GenBank/DDBJ whole genome shotgun (WGS) entry which is preliminary data.</text>
</comment>
<dbReference type="OrthoDB" id="5031535at2759"/>
<reference evidence="1" key="1">
    <citation type="journal article" date="2021" name="Nat. Commun.">
        <title>Genetic determinants of endophytism in the Arabidopsis root mycobiome.</title>
        <authorList>
            <person name="Mesny F."/>
            <person name="Miyauchi S."/>
            <person name="Thiergart T."/>
            <person name="Pickel B."/>
            <person name="Atanasova L."/>
            <person name="Karlsson M."/>
            <person name="Huettel B."/>
            <person name="Barry K.W."/>
            <person name="Haridas S."/>
            <person name="Chen C."/>
            <person name="Bauer D."/>
            <person name="Andreopoulos W."/>
            <person name="Pangilinan J."/>
            <person name="LaButti K."/>
            <person name="Riley R."/>
            <person name="Lipzen A."/>
            <person name="Clum A."/>
            <person name="Drula E."/>
            <person name="Henrissat B."/>
            <person name="Kohler A."/>
            <person name="Grigoriev I.V."/>
            <person name="Martin F.M."/>
            <person name="Hacquard S."/>
        </authorList>
    </citation>
    <scope>NUCLEOTIDE SEQUENCE</scope>
    <source>
        <strain evidence="1">MPI-CAGE-AT-0147</strain>
    </source>
</reference>
<organism evidence="1 2">
    <name type="scientific">Dactylonectria macrodidyma</name>
    <dbReference type="NCBI Taxonomy" id="307937"/>
    <lineage>
        <taxon>Eukaryota</taxon>
        <taxon>Fungi</taxon>
        <taxon>Dikarya</taxon>
        <taxon>Ascomycota</taxon>
        <taxon>Pezizomycotina</taxon>
        <taxon>Sordariomycetes</taxon>
        <taxon>Hypocreomycetidae</taxon>
        <taxon>Hypocreales</taxon>
        <taxon>Nectriaceae</taxon>
        <taxon>Dactylonectria</taxon>
    </lineage>
</organism>
<dbReference type="Proteomes" id="UP000738349">
    <property type="component" value="Unassembled WGS sequence"/>
</dbReference>
<dbReference type="AlphaFoldDB" id="A0A9P9IE56"/>